<dbReference type="STRING" id="151549.A0A4C1YJW7"/>
<dbReference type="EMBL" id="BGZK01001245">
    <property type="protein sequence ID" value="GBP75350.1"/>
    <property type="molecule type" value="Genomic_DNA"/>
</dbReference>
<name>A0A4C1YJW7_EUMVA</name>
<gene>
    <name evidence="2" type="ORF">EVAR_51939_1</name>
</gene>
<evidence type="ECO:0000313" key="2">
    <source>
        <dbReference type="EMBL" id="GBP75350.1"/>
    </source>
</evidence>
<dbReference type="InterPro" id="IPR043128">
    <property type="entry name" value="Rev_trsase/Diguanyl_cyclase"/>
</dbReference>
<sequence length="369" mass="43292">MDHIHTLELIIEKYQEFQRPLYVAFIDYQKAFDTVSHHSIWKSLEAQNVEKSYIDVIRKVYGKCTSRVKLETTGPTFPVERGVRQGDPLSPRIFIAILETALGELDWSKKGLYIKGKYLSHLRFADDLVLFSESSSQLQVMIEDLCKTSRQVGLEINISKTKLMSNDTKKDINLKDKPLEYVEQYVYLGKQVGFSQSSNELEVQRRIKNTWNKYWSYRELFKSDMPINLKKKVTDSCLIPCLTYACQTWKFTNKIKNKVNTCQRGIERSMLNISKLQKIRHTDIRSKTKTIDALNHALRLKLKWAGHVARLKDGRWTHKITSWKGPEGKRCRGRPFARWEEDIKKIAGPKWQQIAQNRENWQKLEEAFT</sequence>
<accession>A0A4C1YJW7</accession>
<protein>
    <submittedName>
        <fullName evidence="2">Uncharacterized transposon-derived protein F52C9.6</fullName>
    </submittedName>
</protein>
<organism evidence="2 3">
    <name type="scientific">Eumeta variegata</name>
    <name type="common">Bagworm moth</name>
    <name type="synonym">Eumeta japonica</name>
    <dbReference type="NCBI Taxonomy" id="151549"/>
    <lineage>
        <taxon>Eukaryota</taxon>
        <taxon>Metazoa</taxon>
        <taxon>Ecdysozoa</taxon>
        <taxon>Arthropoda</taxon>
        <taxon>Hexapoda</taxon>
        <taxon>Insecta</taxon>
        <taxon>Pterygota</taxon>
        <taxon>Neoptera</taxon>
        <taxon>Endopterygota</taxon>
        <taxon>Lepidoptera</taxon>
        <taxon>Glossata</taxon>
        <taxon>Ditrysia</taxon>
        <taxon>Tineoidea</taxon>
        <taxon>Psychidae</taxon>
        <taxon>Oiketicinae</taxon>
        <taxon>Eumeta</taxon>
    </lineage>
</organism>
<dbReference type="Pfam" id="PF00078">
    <property type="entry name" value="RVT_1"/>
    <property type="match status" value="1"/>
</dbReference>
<dbReference type="OrthoDB" id="410104at2759"/>
<evidence type="ECO:0000313" key="3">
    <source>
        <dbReference type="Proteomes" id="UP000299102"/>
    </source>
</evidence>
<keyword evidence="3" id="KW-1185">Reference proteome</keyword>
<dbReference type="PANTHER" id="PTHR47027">
    <property type="entry name" value="REVERSE TRANSCRIPTASE DOMAIN-CONTAINING PROTEIN"/>
    <property type="match status" value="1"/>
</dbReference>
<reference evidence="2 3" key="1">
    <citation type="journal article" date="2019" name="Commun. Biol.">
        <title>The bagworm genome reveals a unique fibroin gene that provides high tensile strength.</title>
        <authorList>
            <person name="Kono N."/>
            <person name="Nakamura H."/>
            <person name="Ohtoshi R."/>
            <person name="Tomita M."/>
            <person name="Numata K."/>
            <person name="Arakawa K."/>
        </authorList>
    </citation>
    <scope>NUCLEOTIDE SEQUENCE [LARGE SCALE GENOMIC DNA]</scope>
</reference>
<dbReference type="Gene3D" id="3.30.70.270">
    <property type="match status" value="1"/>
</dbReference>
<evidence type="ECO:0000259" key="1">
    <source>
        <dbReference type="PROSITE" id="PS50878"/>
    </source>
</evidence>
<dbReference type="CDD" id="cd01650">
    <property type="entry name" value="RT_nLTR_like"/>
    <property type="match status" value="1"/>
</dbReference>
<proteinExistence type="predicted"/>
<comment type="caution">
    <text evidence="2">The sequence shown here is derived from an EMBL/GenBank/DDBJ whole genome shotgun (WGS) entry which is preliminary data.</text>
</comment>
<dbReference type="GO" id="GO:0071897">
    <property type="term" value="P:DNA biosynthetic process"/>
    <property type="evidence" value="ECO:0007669"/>
    <property type="project" value="UniProtKB-ARBA"/>
</dbReference>
<dbReference type="SUPFAM" id="SSF56672">
    <property type="entry name" value="DNA/RNA polymerases"/>
    <property type="match status" value="1"/>
</dbReference>
<dbReference type="InterPro" id="IPR043502">
    <property type="entry name" value="DNA/RNA_pol_sf"/>
</dbReference>
<dbReference type="PROSITE" id="PS50878">
    <property type="entry name" value="RT_POL"/>
    <property type="match status" value="1"/>
</dbReference>
<feature type="domain" description="Reverse transcriptase" evidence="1">
    <location>
        <begin position="1"/>
        <end position="192"/>
    </location>
</feature>
<dbReference type="AlphaFoldDB" id="A0A4C1YJW7"/>
<dbReference type="InterPro" id="IPR000477">
    <property type="entry name" value="RT_dom"/>
</dbReference>
<dbReference type="Proteomes" id="UP000299102">
    <property type="component" value="Unassembled WGS sequence"/>
</dbReference>
<dbReference type="PANTHER" id="PTHR47027:SF20">
    <property type="entry name" value="REVERSE TRANSCRIPTASE-LIKE PROTEIN WITH RNA-DIRECTED DNA POLYMERASE DOMAIN"/>
    <property type="match status" value="1"/>
</dbReference>